<dbReference type="RefSeq" id="WP_223404088.1">
    <property type="nucleotide sequence ID" value="NZ_JAGSHT010000006.1"/>
</dbReference>
<dbReference type="Pfam" id="PF20408">
    <property type="entry name" value="Abhydrolase_11"/>
    <property type="match status" value="1"/>
</dbReference>
<dbReference type="InterPro" id="IPR026555">
    <property type="entry name" value="NSL3/Tex30"/>
</dbReference>
<dbReference type="Gene3D" id="3.40.50.1820">
    <property type="entry name" value="alpha/beta hydrolase"/>
    <property type="match status" value="1"/>
</dbReference>
<gene>
    <name evidence="2" type="ORF">KCQ71_06545</name>
</gene>
<evidence type="ECO:0000259" key="1">
    <source>
        <dbReference type="Pfam" id="PF20408"/>
    </source>
</evidence>
<dbReference type="GO" id="GO:0016787">
    <property type="term" value="F:hydrolase activity"/>
    <property type="evidence" value="ECO:0007669"/>
    <property type="project" value="UniProtKB-KW"/>
</dbReference>
<name>A0ABS7S991_9MICO</name>
<dbReference type="PANTHER" id="PTHR13136">
    <property type="entry name" value="TESTIS DEVELOPMENT PROTEIN PRTD"/>
    <property type="match status" value="1"/>
</dbReference>
<comment type="caution">
    <text evidence="2">The sequence shown here is derived from an EMBL/GenBank/DDBJ whole genome shotgun (WGS) entry which is preliminary data.</text>
</comment>
<sequence length="211" mass="21353">MAANPDPIEIVTSHGPALVHPRPSDADRTGALLLGHGAGGGVGAPDLLAATSAARAAGLDVYLVEQPYRVAGRRAPAPARQLDAAWLEVLAHLRAHVLGDAPVVVGGRSSGARVACRTAADGGARGVLCLAFPLHPPGRAADPSKSRLPELEAVGVPVLIVQGARDPFGMPPAGPGRTIVTQPGDHSLKGDLPGVRAAVGQWLTQLLTIGT</sequence>
<dbReference type="EMBL" id="JAGSHT010000006">
    <property type="protein sequence ID" value="MBZ2195803.1"/>
    <property type="molecule type" value="Genomic_DNA"/>
</dbReference>
<dbReference type="SUPFAM" id="SSF53474">
    <property type="entry name" value="alpha/beta-Hydrolases"/>
    <property type="match status" value="1"/>
</dbReference>
<reference evidence="2 3" key="1">
    <citation type="submission" date="2021-04" db="EMBL/GenBank/DDBJ databases">
        <title>Ruania sp. nov., isolated from sandy soil of mangrove forest.</title>
        <authorList>
            <person name="Ge X."/>
            <person name="Huang R."/>
            <person name="Liu W."/>
        </authorList>
    </citation>
    <scope>NUCLEOTIDE SEQUENCE [LARGE SCALE GENOMIC DNA]</scope>
    <source>
        <strain evidence="2 3">N2-46</strain>
    </source>
</reference>
<dbReference type="InterPro" id="IPR029058">
    <property type="entry name" value="AB_hydrolase_fold"/>
</dbReference>
<keyword evidence="3" id="KW-1185">Reference proteome</keyword>
<dbReference type="InterPro" id="IPR046879">
    <property type="entry name" value="KANL3/Tex30_Abhydrolase"/>
</dbReference>
<feature type="domain" description="KANL3/Tex30 alpha/beta hydrolase-like" evidence="1">
    <location>
        <begin position="31"/>
        <end position="171"/>
    </location>
</feature>
<organism evidence="2 3">
    <name type="scientific">Occultella gossypii</name>
    <dbReference type="NCBI Taxonomy" id="2800820"/>
    <lineage>
        <taxon>Bacteria</taxon>
        <taxon>Bacillati</taxon>
        <taxon>Actinomycetota</taxon>
        <taxon>Actinomycetes</taxon>
        <taxon>Micrococcales</taxon>
        <taxon>Ruaniaceae</taxon>
        <taxon>Occultella</taxon>
    </lineage>
</organism>
<dbReference type="PANTHER" id="PTHR13136:SF11">
    <property type="entry name" value="TESTIS-EXPRESSED PROTEIN 30"/>
    <property type="match status" value="1"/>
</dbReference>
<accession>A0ABS7S991</accession>
<evidence type="ECO:0000313" key="3">
    <source>
        <dbReference type="Proteomes" id="UP000826651"/>
    </source>
</evidence>
<evidence type="ECO:0000313" key="2">
    <source>
        <dbReference type="EMBL" id="MBZ2195803.1"/>
    </source>
</evidence>
<protein>
    <submittedName>
        <fullName evidence="2">Alpha/beta hydrolase</fullName>
    </submittedName>
</protein>
<keyword evidence="2" id="KW-0378">Hydrolase</keyword>
<dbReference type="Proteomes" id="UP000826651">
    <property type="component" value="Unassembled WGS sequence"/>
</dbReference>
<proteinExistence type="predicted"/>